<dbReference type="Pfam" id="PF01832">
    <property type="entry name" value="Glucosaminidase"/>
    <property type="match status" value="1"/>
</dbReference>
<comment type="similarity">
    <text evidence="3">In the N-terminal section; belongs to the FlgJ family.</text>
</comment>
<dbReference type="PANTHER" id="PTHR33308">
    <property type="entry name" value="PEPTIDOGLYCAN HYDROLASE FLGJ"/>
    <property type="match status" value="1"/>
</dbReference>
<dbReference type="GO" id="GO:0016798">
    <property type="term" value="F:hydrolase activity, acting on glycosyl bonds"/>
    <property type="evidence" value="ECO:0007669"/>
    <property type="project" value="UniProtKB-KW"/>
</dbReference>
<evidence type="ECO:0000256" key="2">
    <source>
        <dbReference type="ARBA" id="ARBA00004418"/>
    </source>
</evidence>
<dbReference type="InterPro" id="IPR013377">
    <property type="entry name" value="FlgJ"/>
</dbReference>
<dbReference type="RefSeq" id="WP_136548580.1">
    <property type="nucleotide sequence ID" value="NZ_CP031093.1"/>
</dbReference>
<dbReference type="GO" id="GO:0071973">
    <property type="term" value="P:bacterial-type flagellum-dependent cell motility"/>
    <property type="evidence" value="ECO:0007669"/>
    <property type="project" value="TreeGrafter"/>
</dbReference>
<keyword evidence="14" id="KW-1185">Reference proteome</keyword>
<dbReference type="SUPFAM" id="SSF53955">
    <property type="entry name" value="Lysozyme-like"/>
    <property type="match status" value="1"/>
</dbReference>
<keyword evidence="7" id="KW-1005">Bacterial flagellum biogenesis</keyword>
<dbReference type="GO" id="GO:0044780">
    <property type="term" value="P:bacterial-type flagellum assembly"/>
    <property type="evidence" value="ECO:0007669"/>
    <property type="project" value="InterPro"/>
</dbReference>
<dbReference type="KEGG" id="hmi:soil367_07975"/>
<evidence type="ECO:0000256" key="1">
    <source>
        <dbReference type="ARBA" id="ARBA00002954"/>
    </source>
</evidence>
<dbReference type="GO" id="GO:0071555">
    <property type="term" value="P:cell wall organization"/>
    <property type="evidence" value="ECO:0007669"/>
    <property type="project" value="UniProtKB-KW"/>
</dbReference>
<dbReference type="InterPro" id="IPR019301">
    <property type="entry name" value="Flagellar_prot_FlgJ_N"/>
</dbReference>
<dbReference type="OrthoDB" id="289937at2"/>
<evidence type="ECO:0000259" key="12">
    <source>
        <dbReference type="SMART" id="SM00047"/>
    </source>
</evidence>
<keyword evidence="10" id="KW-0961">Cell wall biogenesis/degradation</keyword>
<evidence type="ECO:0000313" key="14">
    <source>
        <dbReference type="Proteomes" id="UP000298049"/>
    </source>
</evidence>
<evidence type="ECO:0000256" key="11">
    <source>
        <dbReference type="ARBA" id="ARBA00030835"/>
    </source>
</evidence>
<evidence type="ECO:0000256" key="6">
    <source>
        <dbReference type="ARBA" id="ARBA00022764"/>
    </source>
</evidence>
<dbReference type="Gene3D" id="2.10.70.40">
    <property type="entry name" value="peptidoglycan hydrolase"/>
    <property type="match status" value="1"/>
</dbReference>
<dbReference type="EMBL" id="CP031093">
    <property type="protein sequence ID" value="QCF25861.1"/>
    <property type="molecule type" value="Genomic_DNA"/>
</dbReference>
<comment type="subcellular location">
    <subcellularLocation>
        <location evidence="2">Periplasm</location>
    </subcellularLocation>
</comment>
<dbReference type="Proteomes" id="UP000298049">
    <property type="component" value="Chromosome"/>
</dbReference>
<comment type="similarity">
    <text evidence="4">In the C-terminal section; belongs to the glycosyl hydrolase 73 family.</text>
</comment>
<keyword evidence="6" id="KW-0574">Periplasm</keyword>
<dbReference type="InterPro" id="IPR002901">
    <property type="entry name" value="MGlyc_endo_b_GlcNAc-like_dom"/>
</dbReference>
<dbReference type="NCBIfam" id="TIGR02541">
    <property type="entry name" value="flagell_FlgJ"/>
    <property type="match status" value="1"/>
</dbReference>
<comment type="function">
    <text evidence="1">Flagellum-specific muramidase which hydrolyzes the peptidoglycan layer to assemble the rod structure in the periplasmic space.</text>
</comment>
<proteinExistence type="inferred from homology"/>
<evidence type="ECO:0000256" key="9">
    <source>
        <dbReference type="ARBA" id="ARBA00023295"/>
    </source>
</evidence>
<evidence type="ECO:0000256" key="3">
    <source>
        <dbReference type="ARBA" id="ARBA00006880"/>
    </source>
</evidence>
<name>A0A4P7XFW2_9ALTE</name>
<dbReference type="PANTHER" id="PTHR33308:SF9">
    <property type="entry name" value="PEPTIDOGLYCAN HYDROLASE FLGJ"/>
    <property type="match status" value="1"/>
</dbReference>
<gene>
    <name evidence="13" type="ORF">soil367_07975</name>
</gene>
<dbReference type="Gene3D" id="1.10.530.10">
    <property type="match status" value="1"/>
</dbReference>
<evidence type="ECO:0000256" key="5">
    <source>
        <dbReference type="ARBA" id="ARBA00013433"/>
    </source>
</evidence>
<evidence type="ECO:0000256" key="7">
    <source>
        <dbReference type="ARBA" id="ARBA00022795"/>
    </source>
</evidence>
<organism evidence="13 14">
    <name type="scientific">Hydrocarboniclastica marina</name>
    <dbReference type="NCBI Taxonomy" id="2259620"/>
    <lineage>
        <taxon>Bacteria</taxon>
        <taxon>Pseudomonadati</taxon>
        <taxon>Pseudomonadota</taxon>
        <taxon>Gammaproteobacteria</taxon>
        <taxon>Alteromonadales</taxon>
        <taxon>Alteromonadaceae</taxon>
        <taxon>Hydrocarboniclastica</taxon>
    </lineage>
</organism>
<evidence type="ECO:0000313" key="13">
    <source>
        <dbReference type="EMBL" id="QCF25861.1"/>
    </source>
</evidence>
<reference evidence="13 14" key="1">
    <citation type="submission" date="2018-07" db="EMBL/GenBank/DDBJ databases">
        <title>Marsedoiliclastica nanhaica gen. nov. sp. nov., a novel marine hydrocarbonoclastic bacterium isolated from an in-situ enriched hydrocarbon-degrading consortium in deep-sea sediment.</title>
        <authorList>
            <person name="Dong C."/>
            <person name="Ma T."/>
            <person name="Liu R."/>
            <person name="Shao Z."/>
        </authorList>
    </citation>
    <scope>NUCLEOTIDE SEQUENCE [LARGE SCALE GENOMIC DNA]</scope>
    <source>
        <strain evidence="14">soil36-7</strain>
    </source>
</reference>
<evidence type="ECO:0000256" key="8">
    <source>
        <dbReference type="ARBA" id="ARBA00022801"/>
    </source>
</evidence>
<dbReference type="PRINTS" id="PR01002">
    <property type="entry name" value="FLGFLGJ"/>
</dbReference>
<dbReference type="SMART" id="SM00047">
    <property type="entry name" value="LYZ2"/>
    <property type="match status" value="1"/>
</dbReference>
<keyword evidence="9" id="KW-0326">Glycosidase</keyword>
<accession>A0A4P7XFW2</accession>
<sequence length="324" mass="35396">MIESRVAAADLYTDVSGLNNLKGQARSDKDGALREVARQFESLLLSQVLKSMRAANKTFSEGNFLQSNQTEFYEEMFDSQLTLALTKGRSLGLADAMVRQMSPEGDESGRVTGATLDIRDYARSLPALKRELPARLQEVVELEEAGAEIAAPETPMPQSFGSPAEFVSRLLPVAQEVAEELGVDPRVLVAQAALETGWGKHMIEGKDGTASHNLFGIKADGRWSGDSVNITTTEFREGVPLKESAAFRAYSGFDESFADYVEFLKVNPRYRQALESANDPTAFTQALQDAGYATDPNYSQKIQTIIDGKWIQSALELDGKAPAQ</sequence>
<feature type="domain" description="Mannosyl-glycoprotein endo-beta-N-acetylglucosamidase-like" evidence="12">
    <location>
        <begin position="158"/>
        <end position="321"/>
    </location>
</feature>
<dbReference type="Pfam" id="PF10135">
    <property type="entry name" value="Rod-binding"/>
    <property type="match status" value="1"/>
</dbReference>
<dbReference type="AlphaFoldDB" id="A0A4P7XFW2"/>
<evidence type="ECO:0000256" key="10">
    <source>
        <dbReference type="ARBA" id="ARBA00023316"/>
    </source>
</evidence>
<dbReference type="InterPro" id="IPR023346">
    <property type="entry name" value="Lysozyme-like_dom_sf"/>
</dbReference>
<dbReference type="GO" id="GO:0004040">
    <property type="term" value="F:amidase activity"/>
    <property type="evidence" value="ECO:0007669"/>
    <property type="project" value="InterPro"/>
</dbReference>
<evidence type="ECO:0000256" key="4">
    <source>
        <dbReference type="ARBA" id="ARBA00007974"/>
    </source>
</evidence>
<keyword evidence="8 13" id="KW-0378">Hydrolase</keyword>
<dbReference type="InterPro" id="IPR051056">
    <property type="entry name" value="Glycosyl_Hydrolase_73"/>
</dbReference>
<dbReference type="FunFam" id="2.10.70.40:FF:000001">
    <property type="entry name" value="Flagellar assembly peptidoglycan hydrolase FlgJ"/>
    <property type="match status" value="1"/>
</dbReference>
<protein>
    <recommendedName>
        <fullName evidence="5">Peptidoglycan hydrolase FlgJ</fullName>
    </recommendedName>
    <alternativeName>
        <fullName evidence="11">Muramidase FlgJ</fullName>
    </alternativeName>
</protein>
<dbReference type="GO" id="GO:0042597">
    <property type="term" value="C:periplasmic space"/>
    <property type="evidence" value="ECO:0007669"/>
    <property type="project" value="UniProtKB-SubCell"/>
</dbReference>